<proteinExistence type="inferred from homology"/>
<dbReference type="Gene3D" id="2.60.40.790">
    <property type="match status" value="1"/>
</dbReference>
<reference evidence="10" key="3">
    <citation type="journal article" date="2021" name="Int. J. Parasitol.">
        <title>Comparative analysis of gene expression between Babesia bovis blood stages and kinetes allowed by improved genome annotation.</title>
        <authorList>
            <person name="Ueti M.W."/>
            <person name="Johnson W.C."/>
            <person name="Kappmeyer L.S."/>
            <person name="Herndon D.R."/>
            <person name="Mousel M.R."/>
            <person name="Reif K.E."/>
            <person name="Taus N.S."/>
            <person name="Ifeonu O.O."/>
            <person name="Silva J.C."/>
            <person name="Suarez C.E."/>
            <person name="Brayton K.A."/>
        </authorList>
    </citation>
    <scope>NUCLEOTIDE SEQUENCE [LARGE SCALE GENOMIC DNA]</scope>
</reference>
<evidence type="ECO:0000313" key="9">
    <source>
        <dbReference type="EMBL" id="EDO07901.1"/>
    </source>
</evidence>
<dbReference type="PANTHER" id="PTHR12356">
    <property type="entry name" value="NUCLEAR MOVEMENT PROTEIN NUDC"/>
    <property type="match status" value="1"/>
</dbReference>
<keyword evidence="5" id="KW-0597">Phosphoprotein</keyword>
<evidence type="ECO:0000313" key="10">
    <source>
        <dbReference type="Proteomes" id="UP000002173"/>
    </source>
</evidence>
<dbReference type="GO" id="GO:0006457">
    <property type="term" value="P:protein folding"/>
    <property type="evidence" value="ECO:0007669"/>
    <property type="project" value="TreeGrafter"/>
</dbReference>
<feature type="compositionally biased region" description="Polar residues" evidence="7">
    <location>
        <begin position="123"/>
        <end position="132"/>
    </location>
</feature>
<dbReference type="SUPFAM" id="SSF49764">
    <property type="entry name" value="HSP20-like chaperones"/>
    <property type="match status" value="1"/>
</dbReference>
<dbReference type="KEGG" id="bbo:BBOV_III003370"/>
<dbReference type="RefSeq" id="XP_001611469.1">
    <property type="nucleotide sequence ID" value="XM_001611419.1"/>
</dbReference>
<reference evidence="9 10" key="1">
    <citation type="journal article" date="2007" name="PLoS Pathog.">
        <title>Genome sequence of Babesia bovis and comparative analysis of apicomplexan hemoprotozoa.</title>
        <authorList>
            <person name="Brayton K.A."/>
            <person name="Lau A.O.T."/>
            <person name="Herndon D.R."/>
            <person name="Hannick L."/>
            <person name="Kappmeyer L.S."/>
            <person name="Berens S.J."/>
            <person name="Bidwell S.L."/>
            <person name="Brown W.C."/>
            <person name="Crabtree J."/>
            <person name="Fadrosh D."/>
            <person name="Feldblum T."/>
            <person name="Forberger H.A."/>
            <person name="Haas B.J."/>
            <person name="Howell J.M."/>
            <person name="Khouri H."/>
            <person name="Koo H."/>
            <person name="Mann D.J."/>
            <person name="Norimine J."/>
            <person name="Paulsen I.T."/>
            <person name="Radune D."/>
            <person name="Ren Q."/>
            <person name="Smith R.K. Jr."/>
            <person name="Suarez C.E."/>
            <person name="White O."/>
            <person name="Wortman J.R."/>
            <person name="Knowles D.P. Jr."/>
            <person name="McElwain T.F."/>
            <person name="Nene V.M."/>
        </authorList>
    </citation>
    <scope>NUCLEOTIDE SEQUENCE [LARGE SCALE GENOMIC DNA]</scope>
    <source>
        <strain evidence="9">T2Bo</strain>
    </source>
</reference>
<dbReference type="AlphaFoldDB" id="A7AMW7"/>
<keyword evidence="4" id="KW-0963">Cytoplasm</keyword>
<dbReference type="OMA" id="EINIEMP"/>
<evidence type="ECO:0000256" key="7">
    <source>
        <dbReference type="SAM" id="MobiDB-lite"/>
    </source>
</evidence>
<dbReference type="InterPro" id="IPR025934">
    <property type="entry name" value="NudC_N_dom"/>
</dbReference>
<dbReference type="InParanoid" id="A7AMW7"/>
<organism evidence="9 10">
    <name type="scientific">Babesia bovis</name>
    <dbReference type="NCBI Taxonomy" id="5865"/>
    <lineage>
        <taxon>Eukaryota</taxon>
        <taxon>Sar</taxon>
        <taxon>Alveolata</taxon>
        <taxon>Apicomplexa</taxon>
        <taxon>Aconoidasida</taxon>
        <taxon>Piroplasmida</taxon>
        <taxon>Babesiidae</taxon>
        <taxon>Babesia</taxon>
    </lineage>
</organism>
<dbReference type="InterPro" id="IPR008978">
    <property type="entry name" value="HSP20-like_chaperone"/>
</dbReference>
<dbReference type="GeneID" id="5479717"/>
<accession>A7AMW7</accession>
<protein>
    <recommendedName>
        <fullName evidence="3">Nuclear migration protein nudC</fullName>
    </recommendedName>
    <alternativeName>
        <fullName evidence="6">Nuclear distribution protein C homolog</fullName>
    </alternativeName>
</protein>
<evidence type="ECO:0000256" key="3">
    <source>
        <dbReference type="ARBA" id="ARBA00017641"/>
    </source>
</evidence>
<gene>
    <name evidence="9" type="ORF">BBOV_III003370</name>
</gene>
<name>A7AMW7_BABBO</name>
<dbReference type="PANTHER" id="PTHR12356:SF3">
    <property type="entry name" value="NUCLEAR MIGRATION PROTEIN NUDC"/>
    <property type="match status" value="1"/>
</dbReference>
<comment type="caution">
    <text evidence="9">The sequence shown here is derived from an EMBL/GenBank/DDBJ whole genome shotgun (WGS) entry which is preliminary data.</text>
</comment>
<evidence type="ECO:0000256" key="4">
    <source>
        <dbReference type="ARBA" id="ARBA00022490"/>
    </source>
</evidence>
<evidence type="ECO:0000256" key="5">
    <source>
        <dbReference type="ARBA" id="ARBA00022553"/>
    </source>
</evidence>
<evidence type="ECO:0000259" key="8">
    <source>
        <dbReference type="PROSITE" id="PS51203"/>
    </source>
</evidence>
<dbReference type="InterPro" id="IPR007052">
    <property type="entry name" value="CS_dom"/>
</dbReference>
<evidence type="ECO:0000256" key="6">
    <source>
        <dbReference type="ARBA" id="ARBA00030427"/>
    </source>
</evidence>
<dbReference type="PROSITE" id="PS51203">
    <property type="entry name" value="CS"/>
    <property type="match status" value="1"/>
</dbReference>
<dbReference type="STRING" id="5865.A7AMW7"/>
<dbReference type="GO" id="GO:0051082">
    <property type="term" value="F:unfolded protein binding"/>
    <property type="evidence" value="ECO:0007669"/>
    <property type="project" value="TreeGrafter"/>
</dbReference>
<comment type="similarity">
    <text evidence="2">Belongs to the nudC family.</text>
</comment>
<evidence type="ECO:0000256" key="1">
    <source>
        <dbReference type="ARBA" id="ARBA00004496"/>
    </source>
</evidence>
<evidence type="ECO:0000256" key="2">
    <source>
        <dbReference type="ARBA" id="ARBA00010513"/>
    </source>
</evidence>
<dbReference type="VEuPathDB" id="PiroplasmaDB:BBOV_III003370"/>
<dbReference type="EMBL" id="AAXT01000001">
    <property type="protein sequence ID" value="EDO07901.1"/>
    <property type="molecule type" value="Genomic_DNA"/>
</dbReference>
<feature type="domain" description="CS" evidence="8">
    <location>
        <begin position="173"/>
        <end position="260"/>
    </location>
</feature>
<dbReference type="InterPro" id="IPR037898">
    <property type="entry name" value="NudC_fam"/>
</dbReference>
<dbReference type="GO" id="GO:0005737">
    <property type="term" value="C:cytoplasm"/>
    <property type="evidence" value="ECO:0007669"/>
    <property type="project" value="UniProtKB-SubCell"/>
</dbReference>
<dbReference type="Proteomes" id="UP000002173">
    <property type="component" value="Unassembled WGS sequence"/>
</dbReference>
<sequence>MKEFNNVMHMAARNFNNIEELLDAFFGFLCTQTDFYHTQISDEQMKKYGIDKTVNQRGFKPGYIKELIMHINDKYLDIYRQRNQPYLLQQEESIMTKKKVHVVGNKHIDNKVAPTTKLPGPTSVISQSTEQAPRSVEPKPCVIDEDLPKVPNVSGTALELLTNKYTLNTWNGGVNNVYCWAQTGTDLTIEIVTKEHLAPKEVNLQLKRNSMILYIGNETIIEGEFPYQINADESMWSVEDRTRLIISIEKTEERWWDTVIVGHPKIDATQIESVKRFDEFSEPQQHEMVKLMKQHKEKRDLPLEFLKN</sequence>
<dbReference type="Pfam" id="PF14050">
    <property type="entry name" value="Nudc_N"/>
    <property type="match status" value="1"/>
</dbReference>
<dbReference type="eggNOG" id="KOG2265">
    <property type="taxonomic scope" value="Eukaryota"/>
</dbReference>
<dbReference type="FunCoup" id="A7AMW7">
    <property type="interactions" value="67"/>
</dbReference>
<feature type="region of interest" description="Disordered" evidence="7">
    <location>
        <begin position="111"/>
        <end position="137"/>
    </location>
</feature>
<reference evidence="10" key="2">
    <citation type="journal article" date="2020" name="Data Brief">
        <title>Transcriptome dataset of Babesia bovis life stages within vertebrate and invertebrate hosts.</title>
        <authorList>
            <person name="Ueti M.W."/>
            <person name="Johnson W.C."/>
            <person name="Kappmeyer L.S."/>
            <person name="Herndon D.R."/>
            <person name="Mousel M.R."/>
            <person name="Reif K.E."/>
            <person name="Taus N.S."/>
            <person name="Ifeonu O.O."/>
            <person name="Silva J.C."/>
            <person name="Suarez C.E."/>
            <person name="Brayton K.A."/>
        </authorList>
    </citation>
    <scope>NUCLEOTIDE SEQUENCE [LARGE SCALE GENOMIC DNA]</scope>
</reference>
<dbReference type="Pfam" id="PF04969">
    <property type="entry name" value="CS"/>
    <property type="match status" value="1"/>
</dbReference>
<comment type="subcellular location">
    <subcellularLocation>
        <location evidence="1">Cytoplasm</location>
    </subcellularLocation>
</comment>
<keyword evidence="10" id="KW-1185">Reference proteome</keyword>
<dbReference type="CDD" id="cd06467">
    <property type="entry name" value="p23_NUDC_like"/>
    <property type="match status" value="1"/>
</dbReference>